<dbReference type="InterPro" id="IPR057326">
    <property type="entry name" value="KR_dom"/>
</dbReference>
<protein>
    <recommendedName>
        <fullName evidence="3">Ketoreductase domain-containing protein</fullName>
    </recommendedName>
</protein>
<dbReference type="Gene3D" id="3.40.50.720">
    <property type="entry name" value="NAD(P)-binding Rossmann-like Domain"/>
    <property type="match status" value="1"/>
</dbReference>
<sequence length="350" mass="37046">MSKGTVLVSGVNGYIGAVLAKHLLDNDYNVRGAVRRLASAETLTSGPLKTYAESGAFTVVEVPDITADGAFDKAVEGVTAIAHLASPVSFAVTDPEPIIHAAVNGTKSILESALHAGPQLKSFAVLSSIASVRNFTPAPYTFTEKDWNDWAEPAAAAQGKDAPWIAVYAASKVAAEKAFWVFRDEKKPSFAMTALNPVFVIGPPLITPQTVADIGGTIRPIWNAFSGGEFPPPGMNPGVGDVVDVRDVAAQIEHIIAHPEQTNGERYISAASITTPQSLADVLRKAFPDAEGRIVKGTPGQGYSPDYQILDQENEQVTDGSKAKALLSSGEYIPHEKSVIDTAKSFVHLI</sequence>
<dbReference type="Pfam" id="PF01370">
    <property type="entry name" value="Epimerase"/>
    <property type="match status" value="1"/>
</dbReference>
<evidence type="ECO:0000313" key="5">
    <source>
        <dbReference type="Proteomes" id="UP001280581"/>
    </source>
</evidence>
<evidence type="ECO:0000259" key="3">
    <source>
        <dbReference type="SMART" id="SM00822"/>
    </source>
</evidence>
<comment type="caution">
    <text evidence="4">The sequence shown here is derived from an EMBL/GenBank/DDBJ whole genome shotgun (WGS) entry which is preliminary data.</text>
</comment>
<dbReference type="SMART" id="SM00822">
    <property type="entry name" value="PKS_KR"/>
    <property type="match status" value="1"/>
</dbReference>
<reference evidence="4 5" key="1">
    <citation type="submission" date="2021-02" db="EMBL/GenBank/DDBJ databases">
        <title>Genome assembly of Pseudopithomyces chartarum.</title>
        <authorList>
            <person name="Jauregui R."/>
            <person name="Singh J."/>
            <person name="Voisey C."/>
        </authorList>
    </citation>
    <scope>NUCLEOTIDE SEQUENCE [LARGE SCALE GENOMIC DNA]</scope>
    <source>
        <strain evidence="4 5">AGR01</strain>
    </source>
</reference>
<dbReference type="InterPro" id="IPR001509">
    <property type="entry name" value="Epimerase_deHydtase"/>
</dbReference>
<dbReference type="InterPro" id="IPR050425">
    <property type="entry name" value="NAD(P)_dehydrat-like"/>
</dbReference>
<dbReference type="PANTHER" id="PTHR10366:SF562">
    <property type="entry name" value="ALDEHYDE REDUCTASE II (AFU_ORTHOLOGUE AFUA_1G11360)"/>
    <property type="match status" value="1"/>
</dbReference>
<comment type="similarity">
    <text evidence="2">Belongs to the NAD(P)-dependent epimerase/dehydratase family. Dihydroflavonol-4-reductase subfamily.</text>
</comment>
<evidence type="ECO:0000256" key="1">
    <source>
        <dbReference type="ARBA" id="ARBA00023002"/>
    </source>
</evidence>
<name>A0AAN6RHK8_9PLEO</name>
<dbReference type="Proteomes" id="UP001280581">
    <property type="component" value="Unassembled WGS sequence"/>
</dbReference>
<dbReference type="GO" id="GO:0016616">
    <property type="term" value="F:oxidoreductase activity, acting on the CH-OH group of donors, NAD or NADP as acceptor"/>
    <property type="evidence" value="ECO:0007669"/>
    <property type="project" value="TreeGrafter"/>
</dbReference>
<keyword evidence="1" id="KW-0560">Oxidoreductase</keyword>
<evidence type="ECO:0000256" key="2">
    <source>
        <dbReference type="ARBA" id="ARBA00023445"/>
    </source>
</evidence>
<dbReference type="EMBL" id="WVTA01000009">
    <property type="protein sequence ID" value="KAK3207442.1"/>
    <property type="molecule type" value="Genomic_DNA"/>
</dbReference>
<dbReference type="InterPro" id="IPR036291">
    <property type="entry name" value="NAD(P)-bd_dom_sf"/>
</dbReference>
<dbReference type="SUPFAM" id="SSF51735">
    <property type="entry name" value="NAD(P)-binding Rossmann-fold domains"/>
    <property type="match status" value="1"/>
</dbReference>
<feature type="domain" description="Ketoreductase" evidence="3">
    <location>
        <begin position="4"/>
        <end position="176"/>
    </location>
</feature>
<keyword evidence="5" id="KW-1185">Reference proteome</keyword>
<accession>A0AAN6RHK8</accession>
<dbReference type="AlphaFoldDB" id="A0AAN6RHK8"/>
<dbReference type="PANTHER" id="PTHR10366">
    <property type="entry name" value="NAD DEPENDENT EPIMERASE/DEHYDRATASE"/>
    <property type="match status" value="1"/>
</dbReference>
<gene>
    <name evidence="4" type="ORF">GRF29_103g1031514</name>
</gene>
<proteinExistence type="inferred from homology"/>
<organism evidence="4 5">
    <name type="scientific">Pseudopithomyces chartarum</name>
    <dbReference type="NCBI Taxonomy" id="1892770"/>
    <lineage>
        <taxon>Eukaryota</taxon>
        <taxon>Fungi</taxon>
        <taxon>Dikarya</taxon>
        <taxon>Ascomycota</taxon>
        <taxon>Pezizomycotina</taxon>
        <taxon>Dothideomycetes</taxon>
        <taxon>Pleosporomycetidae</taxon>
        <taxon>Pleosporales</taxon>
        <taxon>Massarineae</taxon>
        <taxon>Didymosphaeriaceae</taxon>
        <taxon>Pseudopithomyces</taxon>
    </lineage>
</organism>
<evidence type="ECO:0000313" key="4">
    <source>
        <dbReference type="EMBL" id="KAK3207442.1"/>
    </source>
</evidence>